<dbReference type="PROSITE" id="PS51257">
    <property type="entry name" value="PROKAR_LIPOPROTEIN"/>
    <property type="match status" value="1"/>
</dbReference>
<name>A0AB73BAX5_CORFL</name>
<sequence>MYIPRKTCAGLVALLAFAATGCAILKPEPSGLGEDIVVSSSEPPSFEAQDVDDKEITSDLGAPVDDEGLGVQWELQKIYSDSVRGSVITIKVHNKNDVPLPVDAIKEPTLERANGNGGWSKVSLLPYDPVANADVAAPGLDEPLGAGAAANLQYRFDVAPANLWNSRLHIGNVTWVGELNL</sequence>
<proteinExistence type="predicted"/>
<evidence type="ECO:0000256" key="1">
    <source>
        <dbReference type="SAM" id="SignalP"/>
    </source>
</evidence>
<keyword evidence="1" id="KW-0732">Signal</keyword>
<reference evidence="2 3" key="1">
    <citation type="submission" date="2019-06" db="EMBL/GenBank/DDBJ databases">
        <title>Whole genome shotgun sequence of Corynebacterium flavescens NBRC 14136.</title>
        <authorList>
            <person name="Hosoyama A."/>
            <person name="Uohara A."/>
            <person name="Ohji S."/>
            <person name="Ichikawa N."/>
        </authorList>
    </citation>
    <scope>NUCLEOTIDE SEQUENCE [LARGE SCALE GENOMIC DNA]</scope>
    <source>
        <strain evidence="2 3">NBRC 14136</strain>
    </source>
</reference>
<dbReference type="AlphaFoldDB" id="A0AB73BAX5"/>
<dbReference type="GeneID" id="82880846"/>
<evidence type="ECO:0000313" key="2">
    <source>
        <dbReference type="EMBL" id="GEB98712.1"/>
    </source>
</evidence>
<gene>
    <name evidence="2" type="ORF">CFL01nite_22070</name>
</gene>
<protein>
    <recommendedName>
        <fullName evidence="4">Secreted protein</fullName>
    </recommendedName>
</protein>
<feature type="signal peptide" evidence="1">
    <location>
        <begin position="1"/>
        <end position="18"/>
    </location>
</feature>
<evidence type="ECO:0008006" key="4">
    <source>
        <dbReference type="Google" id="ProtNLM"/>
    </source>
</evidence>
<dbReference type="Proteomes" id="UP000315353">
    <property type="component" value="Unassembled WGS sequence"/>
</dbReference>
<dbReference type="EMBL" id="BJNB01000047">
    <property type="protein sequence ID" value="GEB98712.1"/>
    <property type="molecule type" value="Genomic_DNA"/>
</dbReference>
<dbReference type="RefSeq" id="WP_232315913.1">
    <property type="nucleotide sequence ID" value="NZ_BJNB01000047.1"/>
</dbReference>
<accession>A0AB73BAX5</accession>
<feature type="chain" id="PRO_5044498754" description="Secreted protein" evidence="1">
    <location>
        <begin position="19"/>
        <end position="181"/>
    </location>
</feature>
<comment type="caution">
    <text evidence="2">The sequence shown here is derived from an EMBL/GenBank/DDBJ whole genome shotgun (WGS) entry which is preliminary data.</text>
</comment>
<evidence type="ECO:0000313" key="3">
    <source>
        <dbReference type="Proteomes" id="UP000315353"/>
    </source>
</evidence>
<organism evidence="2 3">
    <name type="scientific">Corynebacterium flavescens</name>
    <dbReference type="NCBI Taxonomy" id="28028"/>
    <lineage>
        <taxon>Bacteria</taxon>
        <taxon>Bacillati</taxon>
        <taxon>Actinomycetota</taxon>
        <taxon>Actinomycetes</taxon>
        <taxon>Mycobacteriales</taxon>
        <taxon>Corynebacteriaceae</taxon>
        <taxon>Corynebacterium</taxon>
    </lineage>
</organism>